<evidence type="ECO:0000256" key="7">
    <source>
        <dbReference type="ARBA" id="ARBA00022763"/>
    </source>
</evidence>
<evidence type="ECO:0000256" key="12">
    <source>
        <dbReference type="ARBA" id="ARBA00072293"/>
    </source>
</evidence>
<evidence type="ECO:0000256" key="5">
    <source>
        <dbReference type="ARBA" id="ARBA00022499"/>
    </source>
</evidence>
<dbReference type="Pfam" id="PF23195">
    <property type="entry name" value="UBQLN1"/>
    <property type="match status" value="1"/>
</dbReference>
<dbReference type="Pfam" id="PF00627">
    <property type="entry name" value="UBA"/>
    <property type="match status" value="1"/>
</dbReference>
<evidence type="ECO:0000256" key="2">
    <source>
        <dbReference type="ARBA" id="ARBA00004286"/>
    </source>
</evidence>
<proteinExistence type="predicted"/>
<feature type="region of interest" description="Disordered" evidence="17">
    <location>
        <begin position="280"/>
        <end position="340"/>
    </location>
</feature>
<reference evidence="20 21" key="1">
    <citation type="submission" date="2022-05" db="EMBL/GenBank/DDBJ databases">
        <title>A multi-omics perspective on studying reproductive biology in Daphnia sinensis.</title>
        <authorList>
            <person name="Jia J."/>
        </authorList>
    </citation>
    <scope>NUCLEOTIDE SEQUENCE [LARGE SCALE GENOMIC DNA]</scope>
    <source>
        <strain evidence="20 21">WSL</strain>
    </source>
</reference>
<dbReference type="SUPFAM" id="SSF54236">
    <property type="entry name" value="Ubiquitin-like"/>
    <property type="match status" value="1"/>
</dbReference>
<evidence type="ECO:0000256" key="6">
    <source>
        <dbReference type="ARBA" id="ARBA00022553"/>
    </source>
</evidence>
<keyword evidence="6" id="KW-0597">Phosphoprotein</keyword>
<feature type="compositionally biased region" description="Low complexity" evidence="17">
    <location>
        <begin position="87"/>
        <end position="119"/>
    </location>
</feature>
<dbReference type="FunFam" id="1.10.260.100:FF:000003">
    <property type="entry name" value="Ubiquilin 1"/>
    <property type="match status" value="1"/>
</dbReference>
<dbReference type="Gene3D" id="1.10.260.100">
    <property type="match status" value="2"/>
</dbReference>
<dbReference type="InterPro" id="IPR015940">
    <property type="entry name" value="UBA"/>
</dbReference>
<dbReference type="AlphaFoldDB" id="A0AAD5L647"/>
<evidence type="ECO:0000256" key="1">
    <source>
        <dbReference type="ARBA" id="ARBA00004240"/>
    </source>
</evidence>
<feature type="region of interest" description="Disordered" evidence="17">
    <location>
        <begin position="85"/>
        <end position="123"/>
    </location>
</feature>
<keyword evidence="9" id="KW-0832">Ubl conjugation</keyword>
<evidence type="ECO:0000256" key="8">
    <source>
        <dbReference type="ARBA" id="ARBA00022824"/>
    </source>
</evidence>
<evidence type="ECO:0000256" key="3">
    <source>
        <dbReference type="ARBA" id="ARBA00004556"/>
    </source>
</evidence>
<dbReference type="InterPro" id="IPR006636">
    <property type="entry name" value="STI1_HS-bd"/>
</dbReference>
<comment type="subcellular location">
    <subcellularLocation>
        <location evidence="2">Chromosome</location>
    </subcellularLocation>
    <subcellularLocation>
        <location evidence="3">Cytoplasm</location>
        <location evidence="3">Perinuclear region</location>
    </subcellularLocation>
    <subcellularLocation>
        <location evidence="1">Endoplasmic reticulum</location>
    </subcellularLocation>
</comment>
<evidence type="ECO:0000256" key="4">
    <source>
        <dbReference type="ARBA" id="ARBA00022454"/>
    </source>
</evidence>
<dbReference type="InterPro" id="IPR000626">
    <property type="entry name" value="Ubiquitin-like_dom"/>
</dbReference>
<dbReference type="PANTHER" id="PTHR10677">
    <property type="entry name" value="UBIQUILIN"/>
    <property type="match status" value="1"/>
</dbReference>
<dbReference type="EMBL" id="WJBH02000006">
    <property type="protein sequence ID" value="KAI9556885.1"/>
    <property type="molecule type" value="Genomic_DNA"/>
</dbReference>
<dbReference type="CDD" id="cd14399">
    <property type="entry name" value="UBA_PLICs"/>
    <property type="match status" value="1"/>
</dbReference>
<dbReference type="GO" id="GO:0005829">
    <property type="term" value="C:cytosol"/>
    <property type="evidence" value="ECO:0007669"/>
    <property type="project" value="TreeGrafter"/>
</dbReference>
<evidence type="ECO:0000256" key="9">
    <source>
        <dbReference type="ARBA" id="ARBA00022843"/>
    </source>
</evidence>
<organism evidence="20 21">
    <name type="scientific">Daphnia sinensis</name>
    <dbReference type="NCBI Taxonomy" id="1820382"/>
    <lineage>
        <taxon>Eukaryota</taxon>
        <taxon>Metazoa</taxon>
        <taxon>Ecdysozoa</taxon>
        <taxon>Arthropoda</taxon>
        <taxon>Crustacea</taxon>
        <taxon>Branchiopoda</taxon>
        <taxon>Diplostraca</taxon>
        <taxon>Cladocera</taxon>
        <taxon>Anomopoda</taxon>
        <taxon>Daphniidae</taxon>
        <taxon>Daphnia</taxon>
        <taxon>Daphnia similis group</taxon>
    </lineage>
</organism>
<dbReference type="InterPro" id="IPR009060">
    <property type="entry name" value="UBA-like_sf"/>
</dbReference>
<dbReference type="Proteomes" id="UP000820818">
    <property type="component" value="Linkage Group LG6"/>
</dbReference>
<dbReference type="SUPFAM" id="SSF46934">
    <property type="entry name" value="UBA-like"/>
    <property type="match status" value="1"/>
</dbReference>
<dbReference type="SMART" id="SM00727">
    <property type="entry name" value="STI1"/>
    <property type="match status" value="4"/>
</dbReference>
<feature type="compositionally biased region" description="Polar residues" evidence="17">
    <location>
        <begin position="312"/>
        <end position="327"/>
    </location>
</feature>
<dbReference type="FunFam" id="3.10.20.90:FF:000095">
    <property type="entry name" value="Ubiquilin 4"/>
    <property type="match status" value="1"/>
</dbReference>
<keyword evidence="4" id="KW-0158">Chromosome</keyword>
<feature type="region of interest" description="Disordered" evidence="17">
    <location>
        <begin position="1"/>
        <end position="22"/>
    </location>
</feature>
<evidence type="ECO:0000313" key="21">
    <source>
        <dbReference type="Proteomes" id="UP000820818"/>
    </source>
</evidence>
<dbReference type="FunFam" id="1.10.260.100:FF:000001">
    <property type="entry name" value="Ubiquilin 1"/>
    <property type="match status" value="1"/>
</dbReference>
<name>A0AAD5L647_9CRUS</name>
<dbReference type="Gene3D" id="3.10.20.90">
    <property type="entry name" value="Phosphatidylinositol 3-kinase Catalytic Subunit, Chain A, domain 1"/>
    <property type="match status" value="1"/>
</dbReference>
<dbReference type="GO" id="GO:0031593">
    <property type="term" value="F:polyubiquitin modification-dependent protein binding"/>
    <property type="evidence" value="ECO:0007669"/>
    <property type="project" value="TreeGrafter"/>
</dbReference>
<dbReference type="GO" id="GO:0005694">
    <property type="term" value="C:chromosome"/>
    <property type="evidence" value="ECO:0007669"/>
    <property type="project" value="UniProtKB-SubCell"/>
</dbReference>
<dbReference type="GO" id="GO:0048471">
    <property type="term" value="C:perinuclear region of cytoplasm"/>
    <property type="evidence" value="ECO:0007669"/>
    <property type="project" value="UniProtKB-SubCell"/>
</dbReference>
<gene>
    <name evidence="20" type="ORF">GHT06_016678</name>
</gene>
<feature type="domain" description="UBA" evidence="18">
    <location>
        <begin position="520"/>
        <end position="564"/>
    </location>
</feature>
<evidence type="ECO:0000259" key="19">
    <source>
        <dbReference type="PROSITE" id="PS50053"/>
    </source>
</evidence>
<comment type="caution">
    <text evidence="20">The sequence shown here is derived from an EMBL/GenBank/DDBJ whole genome shotgun (WGS) entry which is preliminary data.</text>
</comment>
<dbReference type="CDD" id="cd01808">
    <property type="entry name" value="Ubl_PLICs"/>
    <property type="match status" value="1"/>
</dbReference>
<evidence type="ECO:0000256" key="15">
    <source>
        <dbReference type="ARBA" id="ARBA00082499"/>
    </source>
</evidence>
<dbReference type="SMART" id="SM00213">
    <property type="entry name" value="UBQ"/>
    <property type="match status" value="1"/>
</dbReference>
<keyword evidence="7" id="KW-0227">DNA damage</keyword>
<accession>A0AAD5L647</accession>
<comment type="subunit">
    <text evidence="11">Homooligomer. Binds signal sequences of proteins that are targeted to the endoplasmic reticulum. Interacts (via UBA domain) with GJA1 (not ubiquitinated) and with ubiquitin; both compete for the same binding site. Interacts (via UBA domain) with ubiquitin and with polyubiquitin chains. Interacts (via ubiquitin-like domain) with PSMD2 and PSMD4, regulatory subunits of the 26S proteasome. Interacts with ATXN1/SCA1; interaction with ATXN1 inhibits polyubiquitination of UBQLN4 and interferes with PSMD4 binding. Interacts with HERPUD1. Interacts (via ubiquitin-like domain) with UBQLN1 (via UBA domain). Interacts with UBQLN2. Interacts (via STI1 1 and 2 domains) with MAP1LC3A/B/C. Interacts with BAG6. Interacts with MRE11 (when ubiquitinated); interaction with ubiquitinated MRE11 leads to MRE11 removal from chromatin. Interacts with DESI1/POST; leading to nuclear export. Interacts with BCL2A1 and BCL2L10.</text>
</comment>
<protein>
    <recommendedName>
        <fullName evidence="12">Ubiquilin-4</fullName>
    </recommendedName>
    <alternativeName>
        <fullName evidence="15">Ataxin-1 interacting ubiquitin-like protein</fullName>
    </alternativeName>
    <alternativeName>
        <fullName evidence="16">Ataxin-1 ubiquitin-like-interacting protein A1U</fullName>
    </alternativeName>
    <alternativeName>
        <fullName evidence="14">Connexin43-interacting protein of 75 kDa</fullName>
    </alternativeName>
    <alternativeName>
        <fullName evidence="13">Ubiquilin-like protein</fullName>
    </alternativeName>
</protein>
<dbReference type="Gene3D" id="1.10.8.10">
    <property type="entry name" value="DNA helicase RuvA subunit, C-terminal domain"/>
    <property type="match status" value="1"/>
</dbReference>
<sequence length="568" mass="61133">MAESSEPHKIKLTVKTPKDKKDVEVPEEASIKELKEIVAEKFGATAEQVCLIFAGKILKDQETLKGHNLKDGLTVHLVIKSVNTSRTSQETTSNATSNTTAQPSATPSRPTEPSSSSPFGIGGLGGLAGLSNMGLGSGNFMEMQQNMQRELLSNPDTLRQMMDNPLVQSLMSNPDYMRQILTSNPQMQQLLERHPEINHVMNNPELLRQTMEIARNPAMLQELMRSQDRALSNLESIPGGYSALQRMYRDIQEPMFNAAQEQFGGNPFAALVNNAGSVAGSANPQAGQENRAPLPNPWSGLSSTQSSGSSSEARTTGENRSTSTPATQGMPGMTGMLNSPGMQSLMQQIVDNPQLMQSMMNAPYVQSMFQQMGSNPQLAEQMILNNPLFASNPAMQEQMRTMLPTFMAQLNNPEIQSLVTNPQAMSAMMQIQQGMEQLRQVAPSFATTLGLGTLPPPLNPATSTVPTSSPTTSTTSPPPPTTTQPGSDAFSNMMASMLTSLAGQGGMGSGIGGIGGSTQPPEERYRSQLEQLTAMGFINRDANLQALIATFGDVNAAVERLLQNRPMI</sequence>
<evidence type="ECO:0000256" key="10">
    <source>
        <dbReference type="ARBA" id="ARBA00023204"/>
    </source>
</evidence>
<dbReference type="GO" id="GO:0006281">
    <property type="term" value="P:DNA repair"/>
    <property type="evidence" value="ECO:0007669"/>
    <property type="project" value="UniProtKB-KW"/>
</dbReference>
<evidence type="ECO:0000313" key="20">
    <source>
        <dbReference type="EMBL" id="KAI9556885.1"/>
    </source>
</evidence>
<dbReference type="InterPro" id="IPR029071">
    <property type="entry name" value="Ubiquitin-like_domsf"/>
</dbReference>
<evidence type="ECO:0000256" key="13">
    <source>
        <dbReference type="ARBA" id="ARBA00074668"/>
    </source>
</evidence>
<dbReference type="PROSITE" id="PS50053">
    <property type="entry name" value="UBIQUITIN_2"/>
    <property type="match status" value="1"/>
</dbReference>
<keyword evidence="8" id="KW-0256">Endoplasmic reticulum</keyword>
<dbReference type="InterPro" id="IPR015496">
    <property type="entry name" value="Ubiquilin"/>
</dbReference>
<dbReference type="GO" id="GO:0005783">
    <property type="term" value="C:endoplasmic reticulum"/>
    <property type="evidence" value="ECO:0007669"/>
    <property type="project" value="UniProtKB-SubCell"/>
</dbReference>
<feature type="compositionally biased region" description="Low complexity" evidence="17">
    <location>
        <begin position="299"/>
        <end position="311"/>
    </location>
</feature>
<dbReference type="GO" id="GO:0006511">
    <property type="term" value="P:ubiquitin-dependent protein catabolic process"/>
    <property type="evidence" value="ECO:0007669"/>
    <property type="project" value="TreeGrafter"/>
</dbReference>
<dbReference type="Pfam" id="PF00240">
    <property type="entry name" value="ubiquitin"/>
    <property type="match status" value="1"/>
</dbReference>
<evidence type="ECO:0000256" key="16">
    <source>
        <dbReference type="ARBA" id="ARBA00082590"/>
    </source>
</evidence>
<feature type="region of interest" description="Disordered" evidence="17">
    <location>
        <begin position="452"/>
        <end position="490"/>
    </location>
</feature>
<feature type="domain" description="Ubiquitin-like" evidence="19">
    <location>
        <begin position="10"/>
        <end position="84"/>
    </location>
</feature>
<keyword evidence="10" id="KW-0234">DNA repair</keyword>
<evidence type="ECO:0000256" key="17">
    <source>
        <dbReference type="SAM" id="MobiDB-lite"/>
    </source>
</evidence>
<evidence type="ECO:0000256" key="14">
    <source>
        <dbReference type="ARBA" id="ARBA00075189"/>
    </source>
</evidence>
<evidence type="ECO:0000256" key="11">
    <source>
        <dbReference type="ARBA" id="ARBA00061737"/>
    </source>
</evidence>
<keyword evidence="5" id="KW-1017">Isopeptide bond</keyword>
<dbReference type="FunFam" id="1.10.8.10:FF:000077">
    <property type="entry name" value="Ubiquilin like"/>
    <property type="match status" value="1"/>
</dbReference>
<dbReference type="SMART" id="SM00165">
    <property type="entry name" value="UBA"/>
    <property type="match status" value="1"/>
</dbReference>
<dbReference type="PANTHER" id="PTHR10677:SF3">
    <property type="entry name" value="FI07626P-RELATED"/>
    <property type="match status" value="1"/>
</dbReference>
<dbReference type="PROSITE" id="PS50030">
    <property type="entry name" value="UBA"/>
    <property type="match status" value="1"/>
</dbReference>
<keyword evidence="21" id="KW-1185">Reference proteome</keyword>
<feature type="compositionally biased region" description="Low complexity" evidence="17">
    <location>
        <begin position="460"/>
        <end position="475"/>
    </location>
</feature>
<evidence type="ECO:0000259" key="18">
    <source>
        <dbReference type="PROSITE" id="PS50030"/>
    </source>
</evidence>